<dbReference type="Proteomes" id="UP000193303">
    <property type="component" value="Unassembled WGS sequence"/>
</dbReference>
<dbReference type="AlphaFoldDB" id="A0A1X3DIH1"/>
<dbReference type="RefSeq" id="WP_054599722.1">
    <property type="nucleotide sequence ID" value="NZ_MTAA01000015.1"/>
</dbReference>
<dbReference type="PROSITE" id="PS51257">
    <property type="entry name" value="PROKAR_LIPOPROTEIN"/>
    <property type="match status" value="1"/>
</dbReference>
<sequence length="158" mass="17440">MKNILFAGLLVSVVSACSVGTPGMSVGLGVGTNIGRHVGLGTSINIPVGIDRNHKQSGVNVVEEQIVTYFDSNGKAGNQPVQGGFYRQLISRRGNEYIVQDFYYDNSKKRTDPYTLSRKQLLDFHAYPENGALTIYAYNGNLMQQKVYRNGKLINAKY</sequence>
<evidence type="ECO:0000256" key="1">
    <source>
        <dbReference type="SAM" id="SignalP"/>
    </source>
</evidence>
<feature type="signal peptide" evidence="1">
    <location>
        <begin position="1"/>
        <end position="16"/>
    </location>
</feature>
<feature type="chain" id="PRO_5010885429" evidence="1">
    <location>
        <begin position="17"/>
        <end position="158"/>
    </location>
</feature>
<dbReference type="OrthoDB" id="7054253at2"/>
<comment type="caution">
    <text evidence="2">The sequence shown here is derived from an EMBL/GenBank/DDBJ whole genome shotgun (WGS) entry which is preliminary data.</text>
</comment>
<reference evidence="3" key="1">
    <citation type="submission" date="2017-01" db="EMBL/GenBank/DDBJ databases">
        <authorList>
            <person name="Mah S.A."/>
            <person name="Swanson W.J."/>
            <person name="Moy G.W."/>
            <person name="Vacquier V.D."/>
        </authorList>
    </citation>
    <scope>NUCLEOTIDE SEQUENCE [LARGE SCALE GENOMIC DNA]</scope>
    <source>
        <strain evidence="3">124861</strain>
    </source>
</reference>
<evidence type="ECO:0000313" key="2">
    <source>
        <dbReference type="EMBL" id="OSI21273.1"/>
    </source>
</evidence>
<keyword evidence="1" id="KW-0732">Signal</keyword>
<evidence type="ECO:0000313" key="3">
    <source>
        <dbReference type="Proteomes" id="UP000193303"/>
    </source>
</evidence>
<name>A0A1X3DIH1_9NEIS</name>
<organism evidence="2 3">
    <name type="scientific">Neisseria dumasiana</name>
    <dbReference type="NCBI Taxonomy" id="1931275"/>
    <lineage>
        <taxon>Bacteria</taxon>
        <taxon>Pseudomonadati</taxon>
        <taxon>Pseudomonadota</taxon>
        <taxon>Betaproteobacteria</taxon>
        <taxon>Neisseriales</taxon>
        <taxon>Neisseriaceae</taxon>
        <taxon>Neisseria</taxon>
    </lineage>
</organism>
<accession>A0A1X3DIH1</accession>
<protein>
    <submittedName>
        <fullName evidence="2">NemA protein</fullName>
    </submittedName>
</protein>
<gene>
    <name evidence="2" type="ORF">BV912_06600</name>
</gene>
<dbReference type="EMBL" id="MTAB01000012">
    <property type="protein sequence ID" value="OSI21273.1"/>
    <property type="molecule type" value="Genomic_DNA"/>
</dbReference>
<proteinExistence type="predicted"/>